<feature type="compositionally biased region" description="Acidic residues" evidence="1">
    <location>
        <begin position="54"/>
        <end position="67"/>
    </location>
</feature>
<dbReference type="EMBL" id="JABFTP020000062">
    <property type="protein sequence ID" value="KAL3273284.1"/>
    <property type="molecule type" value="Genomic_DNA"/>
</dbReference>
<sequence>MTTDDASVIVEAGTLVPCYHQLCVAHGIQLAVVKILYREISNSEVDPMERSSIEMDDDDSEYMDELDDKQSATDKMGQQDTVLSNDLSDALRVKIKERRTIVTDILTHLHNPKKYEEYLRQADGTFFMPKNMKLQIKKIISRFLS</sequence>
<dbReference type="Proteomes" id="UP001516400">
    <property type="component" value="Unassembled WGS sequence"/>
</dbReference>
<comment type="caution">
    <text evidence="2">The sequence shown here is derived from an EMBL/GenBank/DDBJ whole genome shotgun (WGS) entry which is preliminary data.</text>
</comment>
<keyword evidence="3" id="KW-1185">Reference proteome</keyword>
<evidence type="ECO:0000313" key="3">
    <source>
        <dbReference type="Proteomes" id="UP001516400"/>
    </source>
</evidence>
<dbReference type="AlphaFoldDB" id="A0ABD2N3Q2"/>
<gene>
    <name evidence="2" type="ORF">HHI36_014738</name>
</gene>
<accession>A0ABD2N3Q2</accession>
<proteinExistence type="predicted"/>
<reference evidence="2 3" key="1">
    <citation type="journal article" date="2021" name="BMC Biol.">
        <title>Horizontally acquired antibacterial genes associated with adaptive radiation of ladybird beetles.</title>
        <authorList>
            <person name="Li H.S."/>
            <person name="Tang X.F."/>
            <person name="Huang Y.H."/>
            <person name="Xu Z.Y."/>
            <person name="Chen M.L."/>
            <person name="Du X.Y."/>
            <person name="Qiu B.Y."/>
            <person name="Chen P.T."/>
            <person name="Zhang W."/>
            <person name="Slipinski A."/>
            <person name="Escalona H.E."/>
            <person name="Waterhouse R.M."/>
            <person name="Zwick A."/>
            <person name="Pang H."/>
        </authorList>
    </citation>
    <scope>NUCLEOTIDE SEQUENCE [LARGE SCALE GENOMIC DNA]</scope>
    <source>
        <strain evidence="2">SYSU2018</strain>
    </source>
</reference>
<organism evidence="2 3">
    <name type="scientific">Cryptolaemus montrouzieri</name>
    <dbReference type="NCBI Taxonomy" id="559131"/>
    <lineage>
        <taxon>Eukaryota</taxon>
        <taxon>Metazoa</taxon>
        <taxon>Ecdysozoa</taxon>
        <taxon>Arthropoda</taxon>
        <taxon>Hexapoda</taxon>
        <taxon>Insecta</taxon>
        <taxon>Pterygota</taxon>
        <taxon>Neoptera</taxon>
        <taxon>Endopterygota</taxon>
        <taxon>Coleoptera</taxon>
        <taxon>Polyphaga</taxon>
        <taxon>Cucujiformia</taxon>
        <taxon>Coccinelloidea</taxon>
        <taxon>Coccinellidae</taxon>
        <taxon>Scymninae</taxon>
        <taxon>Scymnini</taxon>
        <taxon>Cryptolaemus</taxon>
    </lineage>
</organism>
<feature type="region of interest" description="Disordered" evidence="1">
    <location>
        <begin position="47"/>
        <end position="79"/>
    </location>
</feature>
<name>A0ABD2N3Q2_9CUCU</name>
<protein>
    <submittedName>
        <fullName evidence="2">Uncharacterized protein</fullName>
    </submittedName>
</protein>
<evidence type="ECO:0000256" key="1">
    <source>
        <dbReference type="SAM" id="MobiDB-lite"/>
    </source>
</evidence>
<evidence type="ECO:0000313" key="2">
    <source>
        <dbReference type="EMBL" id="KAL3273284.1"/>
    </source>
</evidence>